<proteinExistence type="predicted"/>
<dbReference type="OrthoDB" id="6428749at2759"/>
<reference evidence="1" key="1">
    <citation type="submission" date="2021-07" db="EMBL/GenBank/DDBJ databases">
        <authorList>
            <person name="Durling M."/>
        </authorList>
    </citation>
    <scope>NUCLEOTIDE SEQUENCE</scope>
</reference>
<accession>A0A9N9LLH0</accession>
<organism evidence="1 2">
    <name type="scientific">Hymenoscyphus albidus</name>
    <dbReference type="NCBI Taxonomy" id="595503"/>
    <lineage>
        <taxon>Eukaryota</taxon>
        <taxon>Fungi</taxon>
        <taxon>Dikarya</taxon>
        <taxon>Ascomycota</taxon>
        <taxon>Pezizomycotina</taxon>
        <taxon>Leotiomycetes</taxon>
        <taxon>Helotiales</taxon>
        <taxon>Helotiaceae</taxon>
        <taxon>Hymenoscyphus</taxon>
    </lineage>
</organism>
<sequence length="88" mass="9731">MWNVLDVSILTPGLYGRLKFANYYASKDLDPSPFSIVEPCLGESYIPMISDGMPCALQISALRLEDEKCLHAAQIIEELLKKDEALAG</sequence>
<dbReference type="Proteomes" id="UP000701801">
    <property type="component" value="Unassembled WGS sequence"/>
</dbReference>
<dbReference type="InterPro" id="IPR036928">
    <property type="entry name" value="AS_sf"/>
</dbReference>
<protein>
    <recommendedName>
        <fullName evidence="3">Amidase domain-containing protein</fullName>
    </recommendedName>
</protein>
<evidence type="ECO:0008006" key="3">
    <source>
        <dbReference type="Google" id="ProtNLM"/>
    </source>
</evidence>
<dbReference type="EMBL" id="CAJVRM010000113">
    <property type="protein sequence ID" value="CAG8974692.1"/>
    <property type="molecule type" value="Genomic_DNA"/>
</dbReference>
<comment type="caution">
    <text evidence="1">The sequence shown here is derived from an EMBL/GenBank/DDBJ whole genome shotgun (WGS) entry which is preliminary data.</text>
</comment>
<keyword evidence="2" id="KW-1185">Reference proteome</keyword>
<evidence type="ECO:0000313" key="2">
    <source>
        <dbReference type="Proteomes" id="UP000701801"/>
    </source>
</evidence>
<dbReference type="Gene3D" id="3.90.1300.10">
    <property type="entry name" value="Amidase signature (AS) domain"/>
    <property type="match status" value="1"/>
</dbReference>
<name>A0A9N9LLH0_9HELO</name>
<gene>
    <name evidence="1" type="ORF">HYALB_00006427</name>
</gene>
<dbReference type="AlphaFoldDB" id="A0A9N9LLH0"/>
<evidence type="ECO:0000313" key="1">
    <source>
        <dbReference type="EMBL" id="CAG8974692.1"/>
    </source>
</evidence>
<dbReference type="SUPFAM" id="SSF75304">
    <property type="entry name" value="Amidase signature (AS) enzymes"/>
    <property type="match status" value="1"/>
</dbReference>